<keyword evidence="5 8" id="KW-0443">Lipid metabolism</keyword>
<dbReference type="InterPro" id="IPR050709">
    <property type="entry name" value="Biotin_Carboxyl_Carrier/Decarb"/>
</dbReference>
<keyword evidence="8" id="KW-0934">Plastid</keyword>
<keyword evidence="3 8" id="KW-0444">Lipid biosynthesis</keyword>
<evidence type="ECO:0000256" key="8">
    <source>
        <dbReference type="RuleBase" id="RU364072"/>
    </source>
</evidence>
<comment type="function">
    <text evidence="8">This protein is a component of the acetyl coenzyme A carboxylase complex; first, biotin carboxylase catalyzes the carboxylation of the carrier protein and then the transcarboxylase transfers the carboxyl group to form malonyl-CoA.</text>
</comment>
<dbReference type="Gene3D" id="2.40.50.100">
    <property type="match status" value="1"/>
</dbReference>
<dbReference type="FunFam" id="2.40.50.100:FF:000003">
    <property type="entry name" value="Acetyl-CoA carboxylase biotin carboxyl carrier protein"/>
    <property type="match status" value="1"/>
</dbReference>
<dbReference type="SUPFAM" id="SSF51230">
    <property type="entry name" value="Single hybrid motif"/>
    <property type="match status" value="1"/>
</dbReference>
<evidence type="ECO:0000256" key="2">
    <source>
        <dbReference type="ARBA" id="ARBA00017562"/>
    </source>
</evidence>
<evidence type="ECO:0000256" key="4">
    <source>
        <dbReference type="ARBA" id="ARBA00022832"/>
    </source>
</evidence>
<gene>
    <name evidence="10" type="ORF">C2E21_4858</name>
</gene>
<dbReference type="PANTHER" id="PTHR45266">
    <property type="entry name" value="OXALOACETATE DECARBOXYLASE ALPHA CHAIN"/>
    <property type="match status" value="1"/>
</dbReference>
<dbReference type="PRINTS" id="PR01071">
    <property type="entry name" value="ACOABIOTINCC"/>
</dbReference>
<keyword evidence="6 8" id="KW-0275">Fatty acid biosynthesis</keyword>
<evidence type="ECO:0000256" key="5">
    <source>
        <dbReference type="ARBA" id="ARBA00023098"/>
    </source>
</evidence>
<reference evidence="10 11" key="1">
    <citation type="journal article" date="2018" name="Plant J.">
        <title>Genome sequences of Chlorella sorokiniana UTEX 1602 and Micractinium conductrix SAG 241.80: implications to maltose excretion by a green alga.</title>
        <authorList>
            <person name="Arriola M.B."/>
            <person name="Velmurugan N."/>
            <person name="Zhang Y."/>
            <person name="Plunkett M.H."/>
            <person name="Hondzo H."/>
            <person name="Barney B.M."/>
        </authorList>
    </citation>
    <scope>NUCLEOTIDE SEQUENCE [LARGE SCALE GENOMIC DNA]</scope>
    <source>
        <strain evidence="11">UTEX 1602</strain>
    </source>
</reference>
<evidence type="ECO:0000313" key="11">
    <source>
        <dbReference type="Proteomes" id="UP000239899"/>
    </source>
</evidence>
<dbReference type="GO" id="GO:0006633">
    <property type="term" value="P:fatty acid biosynthetic process"/>
    <property type="evidence" value="ECO:0007669"/>
    <property type="project" value="UniProtKB-UniPathway"/>
</dbReference>
<dbReference type="PROSITE" id="PS00188">
    <property type="entry name" value="BIOTIN"/>
    <property type="match status" value="1"/>
</dbReference>
<keyword evidence="11" id="KW-1185">Reference proteome</keyword>
<comment type="pathway">
    <text evidence="1 8">Lipid metabolism; fatty acid biosynthesis.</text>
</comment>
<dbReference type="InterPro" id="IPR011053">
    <property type="entry name" value="Single_hybrid_motif"/>
</dbReference>
<evidence type="ECO:0000256" key="1">
    <source>
        <dbReference type="ARBA" id="ARBA00005194"/>
    </source>
</evidence>
<evidence type="ECO:0000256" key="7">
    <source>
        <dbReference type="ARBA" id="ARBA00023267"/>
    </source>
</evidence>
<evidence type="ECO:0000256" key="3">
    <source>
        <dbReference type="ARBA" id="ARBA00022516"/>
    </source>
</evidence>
<dbReference type="InterPro" id="IPR001249">
    <property type="entry name" value="AcCoA_biotinCC"/>
</dbReference>
<evidence type="ECO:0000313" key="10">
    <source>
        <dbReference type="EMBL" id="PRW56609.1"/>
    </source>
</evidence>
<dbReference type="PANTHER" id="PTHR45266:SF3">
    <property type="entry name" value="OXALOACETATE DECARBOXYLASE ALPHA CHAIN"/>
    <property type="match status" value="1"/>
</dbReference>
<comment type="subcellular location">
    <subcellularLocation>
        <location evidence="8">Plastid</location>
        <location evidence="8">Chloroplast</location>
    </subcellularLocation>
</comment>
<dbReference type="UniPathway" id="UPA00094"/>
<dbReference type="GO" id="GO:0003989">
    <property type="term" value="F:acetyl-CoA carboxylase activity"/>
    <property type="evidence" value="ECO:0007669"/>
    <property type="project" value="InterPro"/>
</dbReference>
<accession>A0A2P6TRC1</accession>
<feature type="domain" description="Lipoyl-binding" evidence="9">
    <location>
        <begin position="149"/>
        <end position="225"/>
    </location>
</feature>
<keyword evidence="7 8" id="KW-0092">Biotin</keyword>
<comment type="caution">
    <text evidence="10">The sequence shown here is derived from an EMBL/GenBank/DDBJ whole genome shotgun (WGS) entry which is preliminary data.</text>
</comment>
<keyword evidence="4 8" id="KW-0276">Fatty acid metabolism</keyword>
<dbReference type="NCBIfam" id="TIGR00531">
    <property type="entry name" value="BCCP"/>
    <property type="match status" value="1"/>
</dbReference>
<dbReference type="Proteomes" id="UP000239899">
    <property type="component" value="Unassembled WGS sequence"/>
</dbReference>
<dbReference type="PROSITE" id="PS50968">
    <property type="entry name" value="BIOTINYL_LIPOYL"/>
    <property type="match status" value="1"/>
</dbReference>
<dbReference type="STRING" id="3076.A0A2P6TRC1"/>
<dbReference type="AlphaFoldDB" id="A0A2P6TRC1"/>
<protein>
    <recommendedName>
        <fullName evidence="2 8">Biotin carboxyl carrier protein of acetyl-CoA carboxylase</fullName>
    </recommendedName>
</protein>
<sequence length="226" mass="22863">MQAVTSALAGRPAATVQRRAAGAKPRTVVRAAAEEVKTASSNGAPVKGSATALEFDELTELIKMVHSTDIVELELNSKRFKLSVKKKEALEAAEPQVIHVPAPAAYAAPAPVAAPAPAAAAPAAPAPAPAAAAPAPAAAPAAASAAVDGVEVVSPMAGTMYRSPAPGEPSFVKEGDRVTKGQVICIIEAMKLMNELEAEVSGTIVKILCENGDAVLPGQPLFIIKP</sequence>
<dbReference type="InterPro" id="IPR000089">
    <property type="entry name" value="Biotin_lipoyl"/>
</dbReference>
<evidence type="ECO:0000256" key="6">
    <source>
        <dbReference type="ARBA" id="ARBA00023160"/>
    </source>
</evidence>
<dbReference type="Pfam" id="PF00364">
    <property type="entry name" value="Biotin_lipoyl"/>
    <property type="match status" value="1"/>
</dbReference>
<proteinExistence type="predicted"/>
<keyword evidence="8" id="KW-0150">Chloroplast</keyword>
<dbReference type="GO" id="GO:0009317">
    <property type="term" value="C:acetyl-CoA carboxylase complex"/>
    <property type="evidence" value="ECO:0007669"/>
    <property type="project" value="InterPro"/>
</dbReference>
<dbReference type="CDD" id="cd06850">
    <property type="entry name" value="biotinyl_domain"/>
    <property type="match status" value="1"/>
</dbReference>
<name>A0A2P6TRC1_CHLSO</name>
<organism evidence="10 11">
    <name type="scientific">Chlorella sorokiniana</name>
    <name type="common">Freshwater green alga</name>
    <dbReference type="NCBI Taxonomy" id="3076"/>
    <lineage>
        <taxon>Eukaryota</taxon>
        <taxon>Viridiplantae</taxon>
        <taxon>Chlorophyta</taxon>
        <taxon>core chlorophytes</taxon>
        <taxon>Trebouxiophyceae</taxon>
        <taxon>Chlorellales</taxon>
        <taxon>Chlorellaceae</taxon>
        <taxon>Chlorella clade</taxon>
        <taxon>Chlorella</taxon>
    </lineage>
</organism>
<dbReference type="GO" id="GO:0009507">
    <property type="term" value="C:chloroplast"/>
    <property type="evidence" value="ECO:0007669"/>
    <property type="project" value="UniProtKB-SubCell"/>
</dbReference>
<dbReference type="InterPro" id="IPR001882">
    <property type="entry name" value="Biotin_BS"/>
</dbReference>
<dbReference type="EMBL" id="LHPG02000008">
    <property type="protein sequence ID" value="PRW56609.1"/>
    <property type="molecule type" value="Genomic_DNA"/>
</dbReference>
<evidence type="ECO:0000259" key="9">
    <source>
        <dbReference type="PROSITE" id="PS50968"/>
    </source>
</evidence>
<dbReference type="OrthoDB" id="196847at2759"/>